<dbReference type="EMBL" id="CAJNRD030001120">
    <property type="protein sequence ID" value="CAG5092986.1"/>
    <property type="molecule type" value="Genomic_DNA"/>
</dbReference>
<dbReference type="Proteomes" id="UP000786811">
    <property type="component" value="Unassembled WGS sequence"/>
</dbReference>
<evidence type="ECO:0000313" key="2">
    <source>
        <dbReference type="Proteomes" id="UP000786811"/>
    </source>
</evidence>
<protein>
    <submittedName>
        <fullName evidence="1">Uncharacterized protein</fullName>
    </submittedName>
</protein>
<comment type="caution">
    <text evidence="1">The sequence shown here is derived from an EMBL/GenBank/DDBJ whole genome shotgun (WGS) entry which is preliminary data.</text>
</comment>
<proteinExistence type="predicted"/>
<evidence type="ECO:0000313" key="1">
    <source>
        <dbReference type="EMBL" id="CAG5092986.1"/>
    </source>
</evidence>
<sequence length="65" mass="7496">MAKLRAVVNLLRDFVSFFLIAVKKSNWSLLIILSEAFTRLLPLNLLRGGSSDILQKIIFFYKPKK</sequence>
<name>A0A8J2HF63_COTCN</name>
<accession>A0A8J2HF63</accession>
<keyword evidence="2" id="KW-1185">Reference proteome</keyword>
<organism evidence="1 2">
    <name type="scientific">Cotesia congregata</name>
    <name type="common">Parasitoid wasp</name>
    <name type="synonym">Apanteles congregatus</name>
    <dbReference type="NCBI Taxonomy" id="51543"/>
    <lineage>
        <taxon>Eukaryota</taxon>
        <taxon>Metazoa</taxon>
        <taxon>Ecdysozoa</taxon>
        <taxon>Arthropoda</taxon>
        <taxon>Hexapoda</taxon>
        <taxon>Insecta</taxon>
        <taxon>Pterygota</taxon>
        <taxon>Neoptera</taxon>
        <taxon>Endopterygota</taxon>
        <taxon>Hymenoptera</taxon>
        <taxon>Apocrita</taxon>
        <taxon>Ichneumonoidea</taxon>
        <taxon>Braconidae</taxon>
        <taxon>Microgastrinae</taxon>
        <taxon>Cotesia</taxon>
    </lineage>
</organism>
<reference evidence="1" key="1">
    <citation type="submission" date="2021-04" db="EMBL/GenBank/DDBJ databases">
        <authorList>
            <person name="Chebbi M.A.C M."/>
        </authorList>
    </citation>
    <scope>NUCLEOTIDE SEQUENCE</scope>
</reference>
<dbReference type="AlphaFoldDB" id="A0A8J2HF63"/>
<gene>
    <name evidence="1" type="ORF">HICCMSTLAB_LOCUS6505</name>
</gene>